<dbReference type="EMBL" id="QEWE01000017">
    <property type="protein sequence ID" value="REJ28300.1"/>
    <property type="molecule type" value="Genomic_DNA"/>
</dbReference>
<dbReference type="Proteomes" id="UP000257014">
    <property type="component" value="Unassembled WGS sequence"/>
</dbReference>
<evidence type="ECO:0000313" key="1">
    <source>
        <dbReference type="EMBL" id="REJ28300.1"/>
    </source>
</evidence>
<gene>
    <name evidence="1" type="ORF">C6P37_08685</name>
</gene>
<dbReference type="AlphaFoldDB" id="A0A3E0K4Z2"/>
<accession>A0A3E0K4Z2</accession>
<protein>
    <submittedName>
        <fullName evidence="1">Uncharacterized protein</fullName>
    </submittedName>
</protein>
<organism evidence="1 2">
    <name type="scientific">Caldibacillus debilis</name>
    <dbReference type="NCBI Taxonomy" id="301148"/>
    <lineage>
        <taxon>Bacteria</taxon>
        <taxon>Bacillati</taxon>
        <taxon>Bacillota</taxon>
        <taxon>Bacilli</taxon>
        <taxon>Bacillales</taxon>
        <taxon>Bacillaceae</taxon>
        <taxon>Caldibacillus</taxon>
    </lineage>
</organism>
<reference evidence="1 2" key="1">
    <citation type="submission" date="2018-03" db="EMBL/GenBank/DDBJ databases">
        <authorList>
            <person name="Keele B.F."/>
        </authorList>
    </citation>
    <scope>NUCLEOTIDE SEQUENCE [LARGE SCALE GENOMIC DNA]</scope>
    <source>
        <strain evidence="1">ZCTH4_d</strain>
    </source>
</reference>
<evidence type="ECO:0000313" key="2">
    <source>
        <dbReference type="Proteomes" id="UP000257014"/>
    </source>
</evidence>
<comment type="caution">
    <text evidence="1">The sequence shown here is derived from an EMBL/GenBank/DDBJ whole genome shotgun (WGS) entry which is preliminary data.</text>
</comment>
<name>A0A3E0K4Z2_9BACI</name>
<sequence>MGSSGIFEKTFRICAGFHGEGTNMPTGSKSSGISTNRFILSIFPFIAETFHRQKRKISVIRIRRKENVHERGRPASFVHEISISNKFLK</sequence>
<proteinExistence type="predicted"/>